<gene>
    <name evidence="1" type="ORF">H103_03545</name>
</gene>
<dbReference type="EMBL" id="KK207815">
    <property type="protein sequence ID" value="EZF53565.1"/>
    <property type="molecule type" value="Genomic_DNA"/>
</dbReference>
<sequence length="169" mass="19202">MLPQGVREATEPSESNCCPRYGRPFASQCKALNLLCDQQDVLSKRHRAHQYRSQPNMMVSMTMAYMVTQDSSYPIFTKFDSSDGLMIVMAEVRDIHQQPYLHCHEHARCLFTEQGSASVAKRMSAADVRTLYESVIIMTMEASLLEDTLSSNDARDASLYLPKRAINRE</sequence>
<dbReference type="AlphaFoldDB" id="A0A022W572"/>
<reference evidence="1" key="1">
    <citation type="submission" date="2014-02" db="EMBL/GenBank/DDBJ databases">
        <title>The Genome Sequence of Trichophyton rubrum (morphotype fischeri) CBS 288.86.</title>
        <authorList>
            <consortium name="The Broad Institute Genomics Platform"/>
            <person name="Cuomo C.A."/>
            <person name="White T.C."/>
            <person name="Graser Y."/>
            <person name="Martinez-Rossi N."/>
            <person name="Heitman J."/>
            <person name="Young S.K."/>
            <person name="Zeng Q."/>
            <person name="Gargeya S."/>
            <person name="Abouelleil A."/>
            <person name="Alvarado L."/>
            <person name="Chapman S.B."/>
            <person name="Gainer-Dewar J."/>
            <person name="Goldberg J."/>
            <person name="Griggs A."/>
            <person name="Gujja S."/>
            <person name="Hansen M."/>
            <person name="Howarth C."/>
            <person name="Imamovic A."/>
            <person name="Larimer J."/>
            <person name="Martinez D."/>
            <person name="Murphy C."/>
            <person name="Pearson M.D."/>
            <person name="Persinoti G."/>
            <person name="Poon T."/>
            <person name="Priest M."/>
            <person name="Roberts A.D."/>
            <person name="Saif S."/>
            <person name="Shea T.D."/>
            <person name="Sykes S.N."/>
            <person name="Wortman J."/>
            <person name="Nusbaum C."/>
            <person name="Birren B."/>
        </authorList>
    </citation>
    <scope>NUCLEOTIDE SEQUENCE [LARGE SCALE GENOMIC DNA]</scope>
    <source>
        <strain evidence="1">CBS 288.86</strain>
    </source>
</reference>
<accession>A0A022W572</accession>
<proteinExistence type="predicted"/>
<name>A0A022W572_TRIRU</name>
<dbReference type="HOGENOM" id="CLU_107721_0_0_1"/>
<dbReference type="Proteomes" id="UP000023758">
    <property type="component" value="Unassembled WGS sequence"/>
</dbReference>
<protein>
    <submittedName>
        <fullName evidence="1">Uncharacterized protein</fullName>
    </submittedName>
</protein>
<organism evidence="1">
    <name type="scientific">Trichophyton rubrum CBS 288.86</name>
    <dbReference type="NCBI Taxonomy" id="1215330"/>
    <lineage>
        <taxon>Eukaryota</taxon>
        <taxon>Fungi</taxon>
        <taxon>Dikarya</taxon>
        <taxon>Ascomycota</taxon>
        <taxon>Pezizomycotina</taxon>
        <taxon>Eurotiomycetes</taxon>
        <taxon>Eurotiomycetidae</taxon>
        <taxon>Onygenales</taxon>
        <taxon>Arthrodermataceae</taxon>
        <taxon>Trichophyton</taxon>
    </lineage>
</organism>
<evidence type="ECO:0000313" key="1">
    <source>
        <dbReference type="EMBL" id="EZF53565.1"/>
    </source>
</evidence>